<evidence type="ECO:0000256" key="1">
    <source>
        <dbReference type="ARBA" id="ARBA00011982"/>
    </source>
</evidence>
<keyword evidence="11" id="KW-1185">Reference proteome</keyword>
<dbReference type="InterPro" id="IPR002182">
    <property type="entry name" value="NB-ARC"/>
</dbReference>
<accession>V4LWX4</accession>
<dbReference type="Pfam" id="PF23598">
    <property type="entry name" value="LRR_14"/>
    <property type="match status" value="2"/>
</dbReference>
<sequence>MRFQSFLREFKKQRRMVEKRKKRKSEELSNPVRKKIRVPSPPSLSLSSAPSSLSPSLPSSPPSPTSLSLPLLPSSLFLSSPPYSLSPSLPSSPPSPTSLSLSSLPSSLSLSSPPSSLSPSSLPSSSYLSSPPSSMSPLLPSSSSSPPSLPSPRSSSSSHNWTHDVFPSFRGEDVRRSFLSHIQKEFERKGITPFNDNGIKRGKSIGPELIRAIRGSKIAIILISKNYASSSWCLDELVEIMKCEEELGQTVLAIFYKVDPSDVKKLTGYFGEVFKKTCADKSKEDIRRWRQALEKVAKIAGYHSINWDDEANMIETIAKDVSNKLINNAPSSDFDGFVGMRAHMENMKPLLLLGSNEVRMIGIWGPSGIGKSTIARVLFWEHSSQFQFSVFMADIKRRYPRLGCSEYSTQLQLQEEFLSSIFNQKDIKIHHLGVVQDRLKDKRVLVVLDDVDHLDQLYAVAKATGWFGPGSRIIITTQDKGLLNAHGINHVYKVGFPRYNEALEIFCMYAFGQKAPYDGFEKLAWEVTRLAGSLPLGLKVMGSYLKGRPEEEWWKELPRLRTSLDGDIESVLEFSYNALLAEDKELFLYIACFFNNVPMEKVETHLANHFPSVSQGLKVLAERSLISITTSYNGLTPEDVCMHDLLARFGREIVRRQSLYDPGQRQFLVNVQDICKVLKNDTLGSERVVGLQLDYDEIEDELIISEGSFERMSGLQFLRTTRGDRYKHSSPNYLPRKVKLLHCGHSLMTCLPSNFNTDSLVELNMPHSKLEKLWDGIKTIKNLKWMDLSRSSNLKELPDLSTATNLRVLKLQNCSGLVKLPSSIGNATKLLKLDLSGCSNLVELPSSIGNLINLTELYLSGCSNLVELLSSIGNLINLKHLDLRSCSNLVELPSSIGNATKLLKLDLSGCSNLVELPSSIGNLINLTELYLIDCSNLEELPSSIGNLINLTELYLIDCSNLEELPSFIGNLINLEQLDLRSCSNLVELPSSIGNATKLLKLDLSGCSNLVELPSSIGNATKLLKLDLSGCSNLVELPSSIGNLINLTGLDISGCSNLVELPSSIGNLINLEQLDLRSCSNLVELPSSIGNLNNLEQLDLKSCSNLVELPSSIGNLINLKHLDLRSCSNLVELPSSIGNATKLLKLDLSGCSSLVELPSSIGNLINLAELNVSRCSSLAELPSSIGNATKLRKLDISGCSSLLPSSIGNATKLLKLDLSGCSSLVELPSSIGNLINLTKLDLNWCSNLVELPSSIGNLINLKHLDLRSCSNLVELPSSIGNATKLLILDLSGCSSLVELPYSIGDLINLTELDLSSCSSLGCTNLVSLPELPGSLRVLLAENCESLETLDCSFHKIEFDRLLFSNCFKLNQEARDLIIKTSIILPGEKVPTYFTYRNTGSSVSVNLNETDTHFPISLRFKACILIGEQSKDTYNLMFNCRINGVWVKMLNRVNRSLVEHLLLMELEAEVSSCELLFEFKSLSHPRCEIGGCGIRTL</sequence>
<dbReference type="GO" id="GO:0061809">
    <property type="term" value="F:NAD+ nucleosidase activity, cyclic ADP-ribose generating"/>
    <property type="evidence" value="ECO:0007669"/>
    <property type="project" value="UniProtKB-EC"/>
</dbReference>
<dbReference type="FunFam" id="3.40.50.300:FF:001002">
    <property type="entry name" value="Disease resistance protein (TIR-NBS-LRR class)"/>
    <property type="match status" value="1"/>
</dbReference>
<dbReference type="InterPro" id="IPR035897">
    <property type="entry name" value="Toll_tir_struct_dom_sf"/>
</dbReference>
<keyword evidence="4" id="KW-0378">Hydrolase</keyword>
<evidence type="ECO:0000259" key="9">
    <source>
        <dbReference type="PROSITE" id="PS50104"/>
    </source>
</evidence>
<dbReference type="EMBL" id="KI517384">
    <property type="protein sequence ID" value="ESQ55160.1"/>
    <property type="molecule type" value="Genomic_DNA"/>
</dbReference>
<dbReference type="GO" id="GO:0007165">
    <property type="term" value="P:signal transduction"/>
    <property type="evidence" value="ECO:0007669"/>
    <property type="project" value="InterPro"/>
</dbReference>
<evidence type="ECO:0000256" key="6">
    <source>
        <dbReference type="ARBA" id="ARBA00023027"/>
    </source>
</evidence>
<dbReference type="Proteomes" id="UP000030689">
    <property type="component" value="Unassembled WGS sequence"/>
</dbReference>
<dbReference type="GO" id="GO:0006952">
    <property type="term" value="P:defense response"/>
    <property type="evidence" value="ECO:0007669"/>
    <property type="project" value="UniProtKB-KW"/>
</dbReference>
<feature type="compositionally biased region" description="Basic residues" evidence="8">
    <location>
        <begin position="11"/>
        <end position="23"/>
    </location>
</feature>
<feature type="region of interest" description="Disordered" evidence="8">
    <location>
        <begin position="83"/>
        <end position="160"/>
    </location>
</feature>
<keyword evidence="2" id="KW-0433">Leucine-rich repeat</keyword>
<dbReference type="SMART" id="SM00255">
    <property type="entry name" value="TIR"/>
    <property type="match status" value="1"/>
</dbReference>
<dbReference type="Pfam" id="PF01582">
    <property type="entry name" value="TIR"/>
    <property type="match status" value="1"/>
</dbReference>
<dbReference type="SMART" id="SM00382">
    <property type="entry name" value="AAA"/>
    <property type="match status" value="1"/>
</dbReference>
<dbReference type="Pfam" id="PF23286">
    <property type="entry name" value="LRR_13"/>
    <property type="match status" value="1"/>
</dbReference>
<dbReference type="Gene3D" id="3.80.10.10">
    <property type="entry name" value="Ribonuclease Inhibitor"/>
    <property type="match status" value="4"/>
</dbReference>
<keyword evidence="5" id="KW-0611">Plant defense</keyword>
<protein>
    <recommendedName>
        <fullName evidence="1">ADP-ribosyl cyclase/cyclic ADP-ribose hydrolase</fullName>
        <ecNumber evidence="1">3.2.2.6</ecNumber>
    </recommendedName>
</protein>
<dbReference type="Gene3D" id="3.40.50.10140">
    <property type="entry name" value="Toll/interleukin-1 receptor homology (TIR) domain"/>
    <property type="match status" value="1"/>
</dbReference>
<evidence type="ECO:0000256" key="7">
    <source>
        <dbReference type="ARBA" id="ARBA00047304"/>
    </source>
</evidence>
<feature type="domain" description="TIR" evidence="9">
    <location>
        <begin position="161"/>
        <end position="325"/>
    </location>
</feature>
<dbReference type="PRINTS" id="PR00364">
    <property type="entry name" value="DISEASERSIST"/>
</dbReference>
<dbReference type="InterPro" id="IPR045344">
    <property type="entry name" value="C-JID"/>
</dbReference>
<evidence type="ECO:0000256" key="3">
    <source>
        <dbReference type="ARBA" id="ARBA00022737"/>
    </source>
</evidence>
<name>V4LWX4_EUTSA</name>
<dbReference type="Pfam" id="PF20160">
    <property type="entry name" value="C-JID"/>
    <property type="match status" value="1"/>
</dbReference>
<comment type="catalytic activity">
    <reaction evidence="7">
        <text>NAD(+) + H2O = ADP-D-ribose + nicotinamide + H(+)</text>
        <dbReference type="Rhea" id="RHEA:16301"/>
        <dbReference type="ChEBI" id="CHEBI:15377"/>
        <dbReference type="ChEBI" id="CHEBI:15378"/>
        <dbReference type="ChEBI" id="CHEBI:17154"/>
        <dbReference type="ChEBI" id="CHEBI:57540"/>
        <dbReference type="ChEBI" id="CHEBI:57967"/>
        <dbReference type="EC" id="3.2.2.6"/>
    </reaction>
    <physiologicalReaction direction="left-to-right" evidence="7">
        <dbReference type="Rhea" id="RHEA:16302"/>
    </physiologicalReaction>
</comment>
<evidence type="ECO:0000313" key="11">
    <source>
        <dbReference type="Proteomes" id="UP000030689"/>
    </source>
</evidence>
<dbReference type="KEGG" id="eus:EUTSA_v10024211mg"/>
<dbReference type="SUPFAM" id="SSF52058">
    <property type="entry name" value="L domain-like"/>
    <property type="match status" value="1"/>
</dbReference>
<dbReference type="EC" id="3.2.2.6" evidence="1"/>
<dbReference type="FunFam" id="1.10.8.430:FF:000002">
    <property type="entry name" value="Disease resistance protein (TIR-NBS-LRR class)"/>
    <property type="match status" value="1"/>
</dbReference>
<dbReference type="InterPro" id="IPR027417">
    <property type="entry name" value="P-loop_NTPase"/>
</dbReference>
<dbReference type="InterPro" id="IPR036390">
    <property type="entry name" value="WH_DNA-bd_sf"/>
</dbReference>
<dbReference type="InterPro" id="IPR055414">
    <property type="entry name" value="LRR_R13L4/SHOC2-like"/>
</dbReference>
<dbReference type="InterPro" id="IPR032675">
    <property type="entry name" value="LRR_dom_sf"/>
</dbReference>
<dbReference type="eggNOG" id="ENOG502QQJE">
    <property type="taxonomic scope" value="Eukaryota"/>
</dbReference>
<dbReference type="SUPFAM" id="SSF52047">
    <property type="entry name" value="RNI-like"/>
    <property type="match status" value="1"/>
</dbReference>
<dbReference type="SUPFAM" id="SSF46785">
    <property type="entry name" value="Winged helix' DNA-binding domain"/>
    <property type="match status" value="1"/>
</dbReference>
<proteinExistence type="predicted"/>
<evidence type="ECO:0000256" key="5">
    <source>
        <dbReference type="ARBA" id="ARBA00022821"/>
    </source>
</evidence>
<dbReference type="PANTHER" id="PTHR11017:SF366">
    <property type="entry name" value="ADP-RIBOSYL CYCLASE_CYCLIC ADP-RIBOSE HYDROLASE"/>
    <property type="match status" value="1"/>
</dbReference>
<dbReference type="InterPro" id="IPR001611">
    <property type="entry name" value="Leu-rich_rpt"/>
</dbReference>
<organism evidence="10 11">
    <name type="scientific">Eutrema salsugineum</name>
    <name type="common">Saltwater cress</name>
    <name type="synonym">Sisymbrium salsugineum</name>
    <dbReference type="NCBI Taxonomy" id="72664"/>
    <lineage>
        <taxon>Eukaryota</taxon>
        <taxon>Viridiplantae</taxon>
        <taxon>Streptophyta</taxon>
        <taxon>Embryophyta</taxon>
        <taxon>Tracheophyta</taxon>
        <taxon>Spermatophyta</taxon>
        <taxon>Magnoliopsida</taxon>
        <taxon>eudicotyledons</taxon>
        <taxon>Gunneridae</taxon>
        <taxon>Pentapetalae</taxon>
        <taxon>rosids</taxon>
        <taxon>malvids</taxon>
        <taxon>Brassicales</taxon>
        <taxon>Brassicaceae</taxon>
        <taxon>Eutremeae</taxon>
        <taxon>Eutrema</taxon>
    </lineage>
</organism>
<dbReference type="Pfam" id="PF00931">
    <property type="entry name" value="NB-ARC"/>
    <property type="match status" value="1"/>
</dbReference>
<dbReference type="Gramene" id="ESQ55160">
    <property type="protein sequence ID" value="ESQ55160"/>
    <property type="gene ID" value="EUTSA_v10024211mg"/>
</dbReference>
<feature type="compositionally biased region" description="Low complexity" evidence="8">
    <location>
        <begin position="97"/>
        <end position="158"/>
    </location>
</feature>
<keyword evidence="6" id="KW-0520">NAD</keyword>
<evidence type="ECO:0000256" key="4">
    <source>
        <dbReference type="ARBA" id="ARBA00022801"/>
    </source>
</evidence>
<evidence type="ECO:0000256" key="8">
    <source>
        <dbReference type="SAM" id="MobiDB-lite"/>
    </source>
</evidence>
<dbReference type="InterPro" id="IPR011713">
    <property type="entry name" value="Leu-rich_rpt_3"/>
</dbReference>
<gene>
    <name evidence="10" type="ORF">EUTSA_v10024211mg</name>
</gene>
<feature type="region of interest" description="Disordered" evidence="8">
    <location>
        <begin position="11"/>
        <end position="66"/>
    </location>
</feature>
<evidence type="ECO:0000256" key="2">
    <source>
        <dbReference type="ARBA" id="ARBA00022614"/>
    </source>
</evidence>
<dbReference type="InterPro" id="IPR000157">
    <property type="entry name" value="TIR_dom"/>
</dbReference>
<dbReference type="Gene3D" id="1.10.8.430">
    <property type="entry name" value="Helical domain of apoptotic protease-activating factors"/>
    <property type="match status" value="1"/>
</dbReference>
<dbReference type="STRING" id="72664.V4LWX4"/>
<dbReference type="FunFam" id="3.40.50.10140:FF:000007">
    <property type="entry name" value="Disease resistance protein (TIR-NBS-LRR class)"/>
    <property type="match status" value="1"/>
</dbReference>
<feature type="compositionally biased region" description="Low complexity" evidence="8">
    <location>
        <begin position="43"/>
        <end position="57"/>
    </location>
</feature>
<dbReference type="GO" id="GO:0051707">
    <property type="term" value="P:response to other organism"/>
    <property type="evidence" value="ECO:0007669"/>
    <property type="project" value="UniProtKB-ARBA"/>
</dbReference>
<dbReference type="Pfam" id="PF07725">
    <property type="entry name" value="LRR_3"/>
    <property type="match status" value="1"/>
</dbReference>
<dbReference type="GO" id="GO:0043531">
    <property type="term" value="F:ADP binding"/>
    <property type="evidence" value="ECO:0007669"/>
    <property type="project" value="InterPro"/>
</dbReference>
<dbReference type="SUPFAM" id="SSF52200">
    <property type="entry name" value="Toll/Interleukin receptor TIR domain"/>
    <property type="match status" value="1"/>
</dbReference>
<dbReference type="InterPro" id="IPR003593">
    <property type="entry name" value="AAA+_ATPase"/>
</dbReference>
<dbReference type="InterPro" id="IPR042197">
    <property type="entry name" value="Apaf_helical"/>
</dbReference>
<dbReference type="Gene3D" id="3.40.50.300">
    <property type="entry name" value="P-loop containing nucleotide triphosphate hydrolases"/>
    <property type="match status" value="1"/>
</dbReference>
<dbReference type="PROSITE" id="PS50104">
    <property type="entry name" value="TIR"/>
    <property type="match status" value="1"/>
</dbReference>
<dbReference type="SUPFAM" id="SSF52540">
    <property type="entry name" value="P-loop containing nucleoside triphosphate hydrolases"/>
    <property type="match status" value="1"/>
</dbReference>
<dbReference type="InterPro" id="IPR058546">
    <property type="entry name" value="RPS4B/Roq1-like_LRR"/>
</dbReference>
<dbReference type="OMA" id="KLWGMTS"/>
<keyword evidence="3" id="KW-0677">Repeat</keyword>
<dbReference type="Pfam" id="PF00560">
    <property type="entry name" value="LRR_1"/>
    <property type="match status" value="3"/>
</dbReference>
<evidence type="ECO:0000313" key="10">
    <source>
        <dbReference type="EMBL" id="ESQ55160.1"/>
    </source>
</evidence>
<reference evidence="10 11" key="1">
    <citation type="journal article" date="2013" name="Front. Plant Sci.">
        <title>The Reference Genome of the Halophytic Plant Eutrema salsugineum.</title>
        <authorList>
            <person name="Yang R."/>
            <person name="Jarvis D.E."/>
            <person name="Chen H."/>
            <person name="Beilstein M.A."/>
            <person name="Grimwood J."/>
            <person name="Jenkins J."/>
            <person name="Shu S."/>
            <person name="Prochnik S."/>
            <person name="Xin M."/>
            <person name="Ma C."/>
            <person name="Schmutz J."/>
            <person name="Wing R.A."/>
            <person name="Mitchell-Olds T."/>
            <person name="Schumaker K.S."/>
            <person name="Wang X."/>
        </authorList>
    </citation>
    <scope>NUCLEOTIDE SEQUENCE [LARGE SCALE GENOMIC DNA]</scope>
</reference>
<dbReference type="Pfam" id="PF23282">
    <property type="entry name" value="WHD_ROQ1"/>
    <property type="match status" value="1"/>
</dbReference>
<dbReference type="PANTHER" id="PTHR11017">
    <property type="entry name" value="LEUCINE-RICH REPEAT-CONTAINING PROTEIN"/>
    <property type="match status" value="1"/>
</dbReference>
<dbReference type="InterPro" id="IPR044974">
    <property type="entry name" value="Disease_R_plants"/>
</dbReference>
<dbReference type="InterPro" id="IPR058192">
    <property type="entry name" value="WHD_ROQ1-like"/>
</dbReference>